<keyword evidence="4" id="KW-1185">Reference proteome</keyword>
<dbReference type="Proteomes" id="UP001500218">
    <property type="component" value="Unassembled WGS sequence"/>
</dbReference>
<gene>
    <name evidence="2" type="ORF">GCM10009682_02710</name>
    <name evidence="3" type="ORF">GCM10009682_02910</name>
</gene>
<proteinExistence type="predicted"/>
<dbReference type="PANTHER" id="PTHR46224:SF64">
    <property type="entry name" value="IQ MOTIF AND ANKYRIN REPEAT DOMAIN-CONTAINING PROTEIN 1"/>
    <property type="match status" value="1"/>
</dbReference>
<sequence>MSPPEGRSARSVFVNANATGWLAARRYGMPARMVAGATARREAGDWRGACAAARFDVHIDLADVADRHGNEIAARLTDDLRRLAPDLVRWHLPRHAAGGSGLLLPRWRVALAWYCDSLALYVRNPVADERPQVPQLHVGDPRTRQPLEDWAGSRYLWDAHATHLLLPRFGGDRAPFFARDGRPYRADAASDDPVALLERVIDLQDEGRIGQAWEIAGVTSDLQPSDEYARRSPEAAFPEAFSAMVPVLVPVVRQMLERPSGPPMVMVRGTNDWGGQRVLLSLGAPGQLIATHRHWSTADVENVPRLDRPLWQRPADLELLRTGRISSDEVHPLVRAALFPDQPDPGYHPPAPALDVSAVRVRCGRQWHQVGWRDGRPYTHEHTEEEGRRERVLRALGGEAPACVNAVDAWHGATRSRLPRPLKQLRWHAVAAITHGDTDTFVSVLDMGVDPSGLRDRWDAGPLHHLVKIGGVTLLNRLLAAGLDINTRDLFGRTPLAGVLYDGGSASLFHALIAAGADPLTIDRTGGNLLHVLRSPDAAEIVPWLVTAGVDVNRQSTQRYTPLMTQVQVDSPAEVMRAMLAAGADPAAGDTYRRQSLRYMIDNSKRDDLDFLRAAVTAAYDRKEQ</sequence>
<dbReference type="SUPFAM" id="SSF48403">
    <property type="entry name" value="Ankyrin repeat"/>
    <property type="match status" value="1"/>
</dbReference>
<evidence type="ECO:0000313" key="3">
    <source>
        <dbReference type="EMBL" id="GAA1784148.1"/>
    </source>
</evidence>
<dbReference type="EMBL" id="BAAALT010000003">
    <property type="protein sequence ID" value="GAA1784148.1"/>
    <property type="molecule type" value="Genomic_DNA"/>
</dbReference>
<reference evidence="2" key="2">
    <citation type="submission" date="2023-12" db="EMBL/GenBank/DDBJ databases">
        <authorList>
            <person name="Sun Q."/>
            <person name="Inoue M."/>
        </authorList>
    </citation>
    <scope>NUCLEOTIDE SEQUENCE</scope>
    <source>
        <strain evidence="2">JCM 13250</strain>
    </source>
</reference>
<dbReference type="InterPro" id="IPR002110">
    <property type="entry name" value="Ankyrin_rpt"/>
</dbReference>
<protein>
    <recommendedName>
        <fullName evidence="5">Ankyrin repeat domain-containing protein</fullName>
    </recommendedName>
</protein>
<dbReference type="InterPro" id="IPR036770">
    <property type="entry name" value="Ankyrin_rpt-contain_sf"/>
</dbReference>
<accession>A0ABN2LCG1</accession>
<feature type="repeat" description="ANK" evidence="1">
    <location>
        <begin position="462"/>
        <end position="490"/>
    </location>
</feature>
<evidence type="ECO:0008006" key="5">
    <source>
        <dbReference type="Google" id="ProtNLM"/>
    </source>
</evidence>
<dbReference type="PROSITE" id="PS50088">
    <property type="entry name" value="ANK_REPEAT"/>
    <property type="match status" value="1"/>
</dbReference>
<reference evidence="2 4" key="1">
    <citation type="journal article" date="2019" name="Int. J. Syst. Evol. Microbiol.">
        <title>The Global Catalogue of Microorganisms (GCM) 10K type strain sequencing project: providing services to taxonomists for standard genome sequencing and annotation.</title>
        <authorList>
            <consortium name="The Broad Institute Genomics Platform"/>
            <consortium name="The Broad Institute Genome Sequencing Center for Infectious Disease"/>
            <person name="Wu L."/>
            <person name="Ma J."/>
        </authorList>
    </citation>
    <scope>NUCLEOTIDE SEQUENCE [LARGE SCALE GENOMIC DNA]</scope>
    <source>
        <strain evidence="2 4">JCM 13250</strain>
    </source>
</reference>
<dbReference type="InterPro" id="IPR051616">
    <property type="entry name" value="Cul2-RING_E3_ligase_SR"/>
</dbReference>
<evidence type="ECO:0000313" key="2">
    <source>
        <dbReference type="EMBL" id="GAA1783984.1"/>
    </source>
</evidence>
<name>A0ABN2LCG1_9ACTN</name>
<dbReference type="EMBL" id="BAAALT010000003">
    <property type="protein sequence ID" value="GAA1783984.1"/>
    <property type="molecule type" value="Genomic_DNA"/>
</dbReference>
<keyword evidence="1" id="KW-0040">ANK repeat</keyword>
<evidence type="ECO:0000313" key="4">
    <source>
        <dbReference type="Proteomes" id="UP001500218"/>
    </source>
</evidence>
<dbReference type="Gene3D" id="1.25.40.20">
    <property type="entry name" value="Ankyrin repeat-containing domain"/>
    <property type="match status" value="1"/>
</dbReference>
<evidence type="ECO:0000256" key="1">
    <source>
        <dbReference type="PROSITE-ProRule" id="PRU00023"/>
    </source>
</evidence>
<comment type="caution">
    <text evidence="2">The sequence shown here is derived from an EMBL/GenBank/DDBJ whole genome shotgun (WGS) entry which is preliminary data.</text>
</comment>
<organism evidence="2 4">
    <name type="scientific">Luedemannella flava</name>
    <dbReference type="NCBI Taxonomy" id="349316"/>
    <lineage>
        <taxon>Bacteria</taxon>
        <taxon>Bacillati</taxon>
        <taxon>Actinomycetota</taxon>
        <taxon>Actinomycetes</taxon>
        <taxon>Micromonosporales</taxon>
        <taxon>Micromonosporaceae</taxon>
        <taxon>Luedemannella</taxon>
    </lineage>
</organism>
<dbReference type="RefSeq" id="WP_344125308.1">
    <property type="nucleotide sequence ID" value="NZ_BAAALT010000003.1"/>
</dbReference>
<dbReference type="PANTHER" id="PTHR46224">
    <property type="entry name" value="ANKYRIN REPEAT FAMILY PROTEIN"/>
    <property type="match status" value="1"/>
</dbReference>